<proteinExistence type="predicted"/>
<dbReference type="EMBL" id="JALLBG020000152">
    <property type="protein sequence ID" value="KAL3761277.1"/>
    <property type="molecule type" value="Genomic_DNA"/>
</dbReference>
<sequence>MNAMNISNCDDDEIIRVLPPGGAALVSSSVDPSFLSSVGYSCSQCTIDGSNVKTIKKRQFIVVHGAGSFGHHSAKRFGLRCGKAVFLEEFDHPSLSDKHCSATSTSEEAVMKQRYQMEALSKTRQSVQKLNAATVACLIQHGVNAIGISPGMTIHGLRAHGATVPPGTSVSDVSSQDGSYRAMQQLCETIQQSLQAGLVPVVHGDACLLYDGKRAGILGGDTIAEGLATLWNSRQRGKTDKRNSRISQVIFITDVAGVFTSDPKSDPNARLIRSLTIHEDSDKIVIENKEGGINKDKSAQLESDALNVSGSSHEHDVTGGLKAKLGAAVTIVQSGVKVIISQCCSSSTERYVKGDWSSIWDVEAGTLLTLSRNSVPS</sequence>
<dbReference type="AlphaFoldDB" id="A0ABD3MCE7"/>
<gene>
    <name evidence="6" type="ORF">ACHAWU_010190</name>
</gene>
<keyword evidence="7" id="KW-1185">Reference proteome</keyword>
<dbReference type="Pfam" id="PF00696">
    <property type="entry name" value="AA_kinase"/>
    <property type="match status" value="1"/>
</dbReference>
<evidence type="ECO:0000313" key="6">
    <source>
        <dbReference type="EMBL" id="KAL3761277.1"/>
    </source>
</evidence>
<keyword evidence="3" id="KW-0418">Kinase</keyword>
<evidence type="ECO:0000313" key="7">
    <source>
        <dbReference type="Proteomes" id="UP001530293"/>
    </source>
</evidence>
<keyword evidence="4" id="KW-0067">ATP-binding</keyword>
<feature type="domain" description="Aspartate/glutamate/uridylate kinase" evidence="5">
    <location>
        <begin position="56"/>
        <end position="340"/>
    </location>
</feature>
<dbReference type="Proteomes" id="UP001530293">
    <property type="component" value="Unassembled WGS sequence"/>
</dbReference>
<dbReference type="PANTHER" id="PTHR43654:SF1">
    <property type="entry name" value="ISOPENTENYL PHOSPHATE KINASE"/>
    <property type="match status" value="1"/>
</dbReference>
<dbReference type="InterPro" id="IPR001048">
    <property type="entry name" value="Asp/Glu/Uridylate_kinase"/>
</dbReference>
<evidence type="ECO:0000256" key="4">
    <source>
        <dbReference type="ARBA" id="ARBA00022840"/>
    </source>
</evidence>
<dbReference type="GO" id="GO:0005524">
    <property type="term" value="F:ATP binding"/>
    <property type="evidence" value="ECO:0007669"/>
    <property type="project" value="UniProtKB-KW"/>
</dbReference>
<name>A0ABD3MCE7_9STRA</name>
<evidence type="ECO:0000256" key="3">
    <source>
        <dbReference type="ARBA" id="ARBA00022777"/>
    </source>
</evidence>
<evidence type="ECO:0000256" key="2">
    <source>
        <dbReference type="ARBA" id="ARBA00022741"/>
    </source>
</evidence>
<keyword evidence="2" id="KW-0547">Nucleotide-binding</keyword>
<evidence type="ECO:0000256" key="1">
    <source>
        <dbReference type="ARBA" id="ARBA00022679"/>
    </source>
</evidence>
<dbReference type="InterPro" id="IPR036393">
    <property type="entry name" value="AceGlu_kinase-like_sf"/>
</dbReference>
<dbReference type="PANTHER" id="PTHR43654">
    <property type="entry name" value="GLUTAMATE 5-KINASE"/>
    <property type="match status" value="1"/>
</dbReference>
<keyword evidence="1" id="KW-0808">Transferase</keyword>
<dbReference type="SUPFAM" id="SSF53633">
    <property type="entry name" value="Carbamate kinase-like"/>
    <property type="match status" value="1"/>
</dbReference>
<reference evidence="6 7" key="1">
    <citation type="submission" date="2024-10" db="EMBL/GenBank/DDBJ databases">
        <title>Updated reference genomes for cyclostephanoid diatoms.</title>
        <authorList>
            <person name="Roberts W.R."/>
            <person name="Alverson A.J."/>
        </authorList>
    </citation>
    <scope>NUCLEOTIDE SEQUENCE [LARGE SCALE GENOMIC DNA]</scope>
    <source>
        <strain evidence="6 7">AJA232-27</strain>
    </source>
</reference>
<comment type="caution">
    <text evidence="6">The sequence shown here is derived from an EMBL/GenBank/DDBJ whole genome shotgun (WGS) entry which is preliminary data.</text>
</comment>
<dbReference type="GO" id="GO:0016301">
    <property type="term" value="F:kinase activity"/>
    <property type="evidence" value="ECO:0007669"/>
    <property type="project" value="UniProtKB-KW"/>
</dbReference>
<evidence type="ECO:0000259" key="5">
    <source>
        <dbReference type="Pfam" id="PF00696"/>
    </source>
</evidence>
<organism evidence="6 7">
    <name type="scientific">Discostella pseudostelligera</name>
    <dbReference type="NCBI Taxonomy" id="259834"/>
    <lineage>
        <taxon>Eukaryota</taxon>
        <taxon>Sar</taxon>
        <taxon>Stramenopiles</taxon>
        <taxon>Ochrophyta</taxon>
        <taxon>Bacillariophyta</taxon>
        <taxon>Coscinodiscophyceae</taxon>
        <taxon>Thalassiosirophycidae</taxon>
        <taxon>Stephanodiscales</taxon>
        <taxon>Stephanodiscaceae</taxon>
        <taxon>Discostella</taxon>
    </lineage>
</organism>
<accession>A0ABD3MCE7</accession>
<protein>
    <recommendedName>
        <fullName evidence="5">Aspartate/glutamate/uridylate kinase domain-containing protein</fullName>
    </recommendedName>
</protein>
<dbReference type="Gene3D" id="3.40.1160.10">
    <property type="entry name" value="Acetylglutamate kinase-like"/>
    <property type="match status" value="1"/>
</dbReference>